<sequence length="251" mass="27584">MSPESTQNTSPREFLAGRQLVNLPSGTTLECDIAHPSIRFSPGGSHPAKAKLAVCLHPWSWLGGGLEDPVLHLLAGLLHETGFHVIRYNSRGVGKSSGWSSLTGSREVQDLRELVQWAVGRMQSVDAVVLVGYSYGSLIASMHPLLSQPKVSHIIVSYPLGVRHWLTAFRGGSYNTALIELVHNPQARVLILYGDHDDFTALEAYEAWARTLTEAAETSALKIVKVEGATHFWRERDARAKLVETVEAWLS</sequence>
<dbReference type="OrthoDB" id="10260961at2759"/>
<dbReference type="AlphaFoldDB" id="A0A165NWM8"/>
<proteinExistence type="predicted"/>
<evidence type="ECO:0000313" key="2">
    <source>
        <dbReference type="EMBL" id="KZT67472.1"/>
    </source>
</evidence>
<dbReference type="InterPro" id="IPR000383">
    <property type="entry name" value="Xaa-Pro-like_dom"/>
</dbReference>
<dbReference type="PANTHER" id="PTHR42103:SF2">
    <property type="entry name" value="AB HYDROLASE-1 DOMAIN-CONTAINING PROTEIN"/>
    <property type="match status" value="1"/>
</dbReference>
<gene>
    <name evidence="2" type="ORF">DAEQUDRAFT_729127</name>
</gene>
<name>A0A165NWM8_9APHY</name>
<dbReference type="Pfam" id="PF02129">
    <property type="entry name" value="Peptidase_S15"/>
    <property type="match status" value="1"/>
</dbReference>
<protein>
    <submittedName>
        <fullName evidence="2">Alpha/beta-hydrolase</fullName>
    </submittedName>
</protein>
<dbReference type="SUPFAM" id="SSF53474">
    <property type="entry name" value="alpha/beta-Hydrolases"/>
    <property type="match status" value="1"/>
</dbReference>
<reference evidence="2 3" key="1">
    <citation type="journal article" date="2016" name="Mol. Biol. Evol.">
        <title>Comparative Genomics of Early-Diverging Mushroom-Forming Fungi Provides Insights into the Origins of Lignocellulose Decay Capabilities.</title>
        <authorList>
            <person name="Nagy L.G."/>
            <person name="Riley R."/>
            <person name="Tritt A."/>
            <person name="Adam C."/>
            <person name="Daum C."/>
            <person name="Floudas D."/>
            <person name="Sun H."/>
            <person name="Yadav J.S."/>
            <person name="Pangilinan J."/>
            <person name="Larsson K.H."/>
            <person name="Matsuura K."/>
            <person name="Barry K."/>
            <person name="Labutti K."/>
            <person name="Kuo R."/>
            <person name="Ohm R.A."/>
            <person name="Bhattacharya S.S."/>
            <person name="Shirouzu T."/>
            <person name="Yoshinaga Y."/>
            <person name="Martin F.M."/>
            <person name="Grigoriev I.V."/>
            <person name="Hibbett D.S."/>
        </authorList>
    </citation>
    <scope>NUCLEOTIDE SEQUENCE [LARGE SCALE GENOMIC DNA]</scope>
    <source>
        <strain evidence="2 3">L-15889</strain>
    </source>
</reference>
<evidence type="ECO:0000313" key="3">
    <source>
        <dbReference type="Proteomes" id="UP000076727"/>
    </source>
</evidence>
<feature type="domain" description="Xaa-Pro dipeptidyl-peptidase-like" evidence="1">
    <location>
        <begin position="72"/>
        <end position="242"/>
    </location>
</feature>
<dbReference type="Gene3D" id="3.40.50.1820">
    <property type="entry name" value="alpha/beta hydrolase"/>
    <property type="match status" value="1"/>
</dbReference>
<dbReference type="GO" id="GO:0016787">
    <property type="term" value="F:hydrolase activity"/>
    <property type="evidence" value="ECO:0007669"/>
    <property type="project" value="UniProtKB-KW"/>
</dbReference>
<dbReference type="EMBL" id="KV429076">
    <property type="protein sequence ID" value="KZT67472.1"/>
    <property type="molecule type" value="Genomic_DNA"/>
</dbReference>
<dbReference type="STRING" id="1314783.A0A165NWM8"/>
<dbReference type="InterPro" id="IPR029058">
    <property type="entry name" value="AB_hydrolase_fold"/>
</dbReference>
<keyword evidence="3" id="KW-1185">Reference proteome</keyword>
<dbReference type="PANTHER" id="PTHR42103">
    <property type="entry name" value="ALPHA/BETA-HYDROLASES SUPERFAMILY PROTEIN"/>
    <property type="match status" value="1"/>
</dbReference>
<dbReference type="Proteomes" id="UP000076727">
    <property type="component" value="Unassembled WGS sequence"/>
</dbReference>
<accession>A0A165NWM8</accession>
<keyword evidence="2" id="KW-0378">Hydrolase</keyword>
<evidence type="ECO:0000259" key="1">
    <source>
        <dbReference type="Pfam" id="PF02129"/>
    </source>
</evidence>
<organism evidence="2 3">
    <name type="scientific">Daedalea quercina L-15889</name>
    <dbReference type="NCBI Taxonomy" id="1314783"/>
    <lineage>
        <taxon>Eukaryota</taxon>
        <taxon>Fungi</taxon>
        <taxon>Dikarya</taxon>
        <taxon>Basidiomycota</taxon>
        <taxon>Agaricomycotina</taxon>
        <taxon>Agaricomycetes</taxon>
        <taxon>Polyporales</taxon>
        <taxon>Fomitopsis</taxon>
    </lineage>
</organism>